<sequence length="110" mass="11848">MKKAVRNRGGAGRGETVKRQRLSVEREIAEAMRKVEPLSGNSRERDVNAISTAGLTASNSAYEALTDDFKQSTDELTQLQSNINTYVNFISTASSVVAGLASEIPLVAMT</sequence>
<dbReference type="EMBL" id="FSRM01000002">
    <property type="protein sequence ID" value="SIO46720.1"/>
    <property type="molecule type" value="Genomic_DNA"/>
</dbReference>
<gene>
    <name evidence="2" type="ORF">SAMN05444168_4843</name>
</gene>
<name>A0A1N6JR03_9BURK</name>
<organism evidence="2">
    <name type="scientific">Paraburkholderia phenazinium</name>
    <dbReference type="NCBI Taxonomy" id="60549"/>
    <lineage>
        <taxon>Bacteria</taxon>
        <taxon>Pseudomonadati</taxon>
        <taxon>Pseudomonadota</taxon>
        <taxon>Betaproteobacteria</taxon>
        <taxon>Burkholderiales</taxon>
        <taxon>Burkholderiaceae</taxon>
        <taxon>Paraburkholderia</taxon>
    </lineage>
</organism>
<evidence type="ECO:0000313" key="2">
    <source>
        <dbReference type="EMBL" id="SIO46720.1"/>
    </source>
</evidence>
<dbReference type="AlphaFoldDB" id="A0A1N6JR03"/>
<dbReference type="Proteomes" id="UP000184693">
    <property type="component" value="Unassembled WGS sequence"/>
</dbReference>
<protein>
    <submittedName>
        <fullName evidence="2">Uncharacterized protein</fullName>
    </submittedName>
</protein>
<evidence type="ECO:0000256" key="1">
    <source>
        <dbReference type="SAM" id="MobiDB-lite"/>
    </source>
</evidence>
<feature type="region of interest" description="Disordered" evidence="1">
    <location>
        <begin position="1"/>
        <end position="20"/>
    </location>
</feature>
<accession>A0A1N6JR03</accession>
<reference evidence="2" key="1">
    <citation type="submission" date="2016-11" db="EMBL/GenBank/DDBJ databases">
        <authorList>
            <person name="Jaros S."/>
            <person name="Januszkiewicz K."/>
            <person name="Wedrychowicz H."/>
        </authorList>
    </citation>
    <scope>NUCLEOTIDE SEQUENCE [LARGE SCALE GENOMIC DNA]</scope>
    <source>
        <strain evidence="2">GAS86</strain>
    </source>
</reference>
<proteinExistence type="predicted"/>